<accession>A0A6H0ZLV8</accession>
<dbReference type="EMBL" id="CP050898">
    <property type="protein sequence ID" value="QIX21410.1"/>
    <property type="molecule type" value="Genomic_DNA"/>
</dbReference>
<dbReference type="EMBL" id="CP050898">
    <property type="protein sequence ID" value="QIX20760.1"/>
    <property type="molecule type" value="Genomic_DNA"/>
</dbReference>
<gene>
    <name evidence="1" type="ORF">FOB41_06255</name>
    <name evidence="2" type="ORF">FOB41_09815</name>
</gene>
<evidence type="ECO:0000313" key="1">
    <source>
        <dbReference type="EMBL" id="QIX20760.1"/>
    </source>
</evidence>
<dbReference type="Proteomes" id="UP000500870">
    <property type="component" value="Chromosome 1"/>
</dbReference>
<name>A0A6H0ZLV8_9HYPH</name>
<evidence type="ECO:0000313" key="3">
    <source>
        <dbReference type="Proteomes" id="UP000500870"/>
    </source>
</evidence>
<reference evidence="1 3" key="1">
    <citation type="submission" date="2020-04" db="EMBL/GenBank/DDBJ databases">
        <title>FDA dAtabase for Regulatory Grade micrObial Sequences (FDA-ARGOS): Supporting development and validation of Infectious Disease Dx tests.</title>
        <authorList>
            <person name="Sciortino C."/>
            <person name="Tallon L."/>
            <person name="Sadzewicz L."/>
            <person name="Vavikolanu K."/>
            <person name="Mehta A."/>
            <person name="Aluvathingal J."/>
            <person name="Nadendla S."/>
            <person name="Nandy P."/>
            <person name="Geyer C."/>
            <person name="Yan Y."/>
            <person name="Sichtig H."/>
        </authorList>
    </citation>
    <scope>NUCLEOTIDE SEQUENCE [LARGE SCALE GENOMIC DNA]</scope>
    <source>
        <strain evidence="1 3">FDAARGOS_633</strain>
    </source>
</reference>
<dbReference type="AlphaFoldDB" id="A0A6H0ZLV8"/>
<dbReference type="RefSeq" id="WP_136882710.1">
    <property type="nucleotide sequence ID" value="NZ_CP050898.1"/>
</dbReference>
<protein>
    <submittedName>
        <fullName evidence="1">Uncharacterized protein</fullName>
    </submittedName>
</protein>
<proteinExistence type="predicted"/>
<sequence length="193" mass="20696">MTKVVNSTEYSTNSIFVGCSVNEDGEPLVEINGKAIGTVAGLLDFLGKYEGQQKATVNVKWAAAVPPDGFLVPNRYKMAPAYRAAAVFVDVPDGAEPRERLVMKAGKVVAVGDDDGRTSPVKTLGELSKHFANVEIKDANIGPLLVGTANIEGADKDAVSRLQRRLDEMESTFAKRVEEAIKSAAARNVRPHL</sequence>
<evidence type="ECO:0000313" key="2">
    <source>
        <dbReference type="EMBL" id="QIX21410.1"/>
    </source>
</evidence>
<organism evidence="1 3">
    <name type="scientific">Agrobacterium pusense</name>
    <dbReference type="NCBI Taxonomy" id="648995"/>
    <lineage>
        <taxon>Bacteria</taxon>
        <taxon>Pseudomonadati</taxon>
        <taxon>Pseudomonadota</taxon>
        <taxon>Alphaproteobacteria</taxon>
        <taxon>Hyphomicrobiales</taxon>
        <taxon>Rhizobiaceae</taxon>
        <taxon>Rhizobium/Agrobacterium group</taxon>
        <taxon>Agrobacterium</taxon>
    </lineage>
</organism>